<name>A0AAD3TPJ7_9TREE</name>
<keyword evidence="14 16" id="KW-0472">Membrane</keyword>
<dbReference type="PANTHER" id="PTHR31803:SF3">
    <property type="entry name" value="ALTERNATIVE OXIDASE"/>
    <property type="match status" value="1"/>
</dbReference>
<evidence type="ECO:0000313" key="19">
    <source>
        <dbReference type="Proteomes" id="UP001222932"/>
    </source>
</evidence>
<evidence type="ECO:0000256" key="1">
    <source>
        <dbReference type="ARBA" id="ARBA00004273"/>
    </source>
</evidence>
<keyword evidence="8" id="KW-0809">Transit peptide</keyword>
<dbReference type="GO" id="GO:0098803">
    <property type="term" value="C:respiratory chain complex"/>
    <property type="evidence" value="ECO:0007669"/>
    <property type="project" value="UniProtKB-UniRule"/>
</dbReference>
<keyword evidence="19" id="KW-1185">Reference proteome</keyword>
<comment type="similarity">
    <text evidence="2 16">Belongs to the alternative oxidase family.</text>
</comment>
<comment type="cofactor">
    <cofactor evidence="16">
        <name>Fe cation</name>
        <dbReference type="ChEBI" id="CHEBI:24875"/>
    </cofactor>
    <text evidence="16">Binds 2 iron ions per subunit.</text>
</comment>
<feature type="region of interest" description="Disordered" evidence="17">
    <location>
        <begin position="419"/>
        <end position="464"/>
    </location>
</feature>
<dbReference type="EMBL" id="BTCM01000001">
    <property type="protein sequence ID" value="GMK54304.1"/>
    <property type="molecule type" value="Genomic_DNA"/>
</dbReference>
<keyword evidence="13" id="KW-0496">Mitochondrion</keyword>
<dbReference type="PANTHER" id="PTHR31803">
    <property type="entry name" value="ALTERNATIVE OXIDASE"/>
    <property type="match status" value="1"/>
</dbReference>
<comment type="function">
    <text evidence="15">Catalyzes cyanide-resistant oxygen consumption. May increase respiration when the cytochrome respiratory pathway is restricted, or in response to low temperatures.</text>
</comment>
<dbReference type="GO" id="GO:0005743">
    <property type="term" value="C:mitochondrial inner membrane"/>
    <property type="evidence" value="ECO:0007669"/>
    <property type="project" value="UniProtKB-SubCell"/>
</dbReference>
<evidence type="ECO:0000256" key="14">
    <source>
        <dbReference type="ARBA" id="ARBA00023136"/>
    </source>
</evidence>
<evidence type="ECO:0000256" key="7">
    <source>
        <dbReference type="ARBA" id="ARBA00022792"/>
    </source>
</evidence>
<dbReference type="Proteomes" id="UP001222932">
    <property type="component" value="Unassembled WGS sequence"/>
</dbReference>
<evidence type="ECO:0000256" key="16">
    <source>
        <dbReference type="RuleBase" id="RU003779"/>
    </source>
</evidence>
<keyword evidence="4 16" id="KW-0679">Respiratory chain</keyword>
<dbReference type="Gene3D" id="1.20.1260.140">
    <property type="entry name" value="Alternative oxidase"/>
    <property type="match status" value="1"/>
</dbReference>
<keyword evidence="6 16" id="KW-0479">Metal-binding</keyword>
<evidence type="ECO:0000256" key="13">
    <source>
        <dbReference type="ARBA" id="ARBA00023128"/>
    </source>
</evidence>
<keyword evidence="11 16" id="KW-0560">Oxidoreductase</keyword>
<keyword evidence="7" id="KW-0999">Mitochondrion inner membrane</keyword>
<evidence type="ECO:0000256" key="3">
    <source>
        <dbReference type="ARBA" id="ARBA00022448"/>
    </source>
</evidence>
<keyword evidence="12 16" id="KW-0408">Iron</keyword>
<keyword evidence="10" id="KW-1133">Transmembrane helix</keyword>
<evidence type="ECO:0000313" key="18">
    <source>
        <dbReference type="EMBL" id="GMK54304.1"/>
    </source>
</evidence>
<dbReference type="InterPro" id="IPR002680">
    <property type="entry name" value="AOX"/>
</dbReference>
<evidence type="ECO:0000256" key="17">
    <source>
        <dbReference type="SAM" id="MobiDB-lite"/>
    </source>
</evidence>
<dbReference type="CDD" id="cd01053">
    <property type="entry name" value="AOX"/>
    <property type="match status" value="1"/>
</dbReference>
<dbReference type="Pfam" id="PF01786">
    <property type="entry name" value="AOX"/>
    <property type="match status" value="1"/>
</dbReference>
<dbReference type="GO" id="GO:0010230">
    <property type="term" value="P:alternative respiration"/>
    <property type="evidence" value="ECO:0007669"/>
    <property type="project" value="TreeGrafter"/>
</dbReference>
<sequence length="464" mass="51053">MSFLTATRLTPAGLRATSSLRRLPVISALSQHPIPTPPPSLAIRSLQSTAVVATEVRPRARQAPTSATSAAVAAGRAHSTLMSNLSIPATGEADTGLKHGGRPADMKVHSNTTALRPDVAKREEGQFVVGGGRGAEGAYNANPEHDVQDPLSSSHGTWTLMNPIYTDAELDSVKIVERTPQTMSDKAAHAIVKILRRSFDVFTGYIAKDIPKEVLAQRPIPVAELRAKREVLSDKQWLLRIILLESIAGVPGMVAGTLRHLRSLRLMRRDGGWIHTLLEEAENERMHLLTFLTVSQPTWFTRALVLCAQGVFYNVFFLTYLFAPKTAHRFVGALEEEAVRTYTHCIEDMQNGLLPEWENKPAPQIAIDYWRMSPDAKLFDVIRAVRADEASHRFVNHSLANLDQKHDFNPFALAEASPEVRGSMPGFTREESAEFARQTQLKHLGPAADKTAEEGSKKTSSGIE</sequence>
<reference evidence="18" key="2">
    <citation type="submission" date="2023-06" db="EMBL/GenBank/DDBJ databases">
        <authorList>
            <person name="Kobayashi Y."/>
            <person name="Kayamori A."/>
            <person name="Aoki K."/>
            <person name="Shiwa Y."/>
            <person name="Fujita N."/>
            <person name="Sugita T."/>
            <person name="Iwasaki W."/>
            <person name="Tanaka N."/>
            <person name="Takashima M."/>
        </authorList>
    </citation>
    <scope>NUCLEOTIDE SEQUENCE</scope>
    <source>
        <strain evidence="18">HIS016</strain>
    </source>
</reference>
<evidence type="ECO:0000256" key="15">
    <source>
        <dbReference type="ARBA" id="ARBA00025285"/>
    </source>
</evidence>
<reference evidence="18" key="1">
    <citation type="journal article" date="2023" name="BMC Genomics">
        <title>Chromosome-level genome assemblies of Cutaneotrichosporon spp. (Trichosporonales, Basidiomycota) reveal imbalanced evolution between nucleotide sequences and chromosome synteny.</title>
        <authorList>
            <person name="Kobayashi Y."/>
            <person name="Kayamori A."/>
            <person name="Aoki K."/>
            <person name="Shiwa Y."/>
            <person name="Matsutani M."/>
            <person name="Fujita N."/>
            <person name="Sugita T."/>
            <person name="Iwasaki W."/>
            <person name="Tanaka N."/>
            <person name="Takashima M."/>
        </authorList>
    </citation>
    <scope>NUCLEOTIDE SEQUENCE</scope>
    <source>
        <strain evidence="18">HIS016</strain>
    </source>
</reference>
<evidence type="ECO:0000256" key="9">
    <source>
        <dbReference type="ARBA" id="ARBA00022982"/>
    </source>
</evidence>
<protein>
    <recommendedName>
        <fullName evidence="16">Alternative oxidase</fullName>
        <ecNumber evidence="16">1.-.-.-</ecNumber>
    </recommendedName>
</protein>
<comment type="caution">
    <text evidence="18">The sequence shown here is derived from an EMBL/GenBank/DDBJ whole genome shotgun (WGS) entry which is preliminary data.</text>
</comment>
<evidence type="ECO:0000256" key="5">
    <source>
        <dbReference type="ARBA" id="ARBA00022692"/>
    </source>
</evidence>
<dbReference type="FunFam" id="1.20.1260.140:FF:000002">
    <property type="entry name" value="Alternative oxidase"/>
    <property type="match status" value="1"/>
</dbReference>
<accession>A0AAD3TPJ7</accession>
<evidence type="ECO:0000256" key="10">
    <source>
        <dbReference type="ARBA" id="ARBA00022989"/>
    </source>
</evidence>
<keyword evidence="5 16" id="KW-0812">Transmembrane</keyword>
<evidence type="ECO:0000256" key="2">
    <source>
        <dbReference type="ARBA" id="ARBA00008388"/>
    </source>
</evidence>
<evidence type="ECO:0000256" key="6">
    <source>
        <dbReference type="ARBA" id="ARBA00022723"/>
    </source>
</evidence>
<evidence type="ECO:0000256" key="11">
    <source>
        <dbReference type="ARBA" id="ARBA00023002"/>
    </source>
</evidence>
<comment type="subcellular location">
    <subcellularLocation>
        <location evidence="1">Mitochondrion inner membrane</location>
    </subcellularLocation>
</comment>
<keyword evidence="9 16" id="KW-0249">Electron transport</keyword>
<organism evidence="18 19">
    <name type="scientific">Cutaneotrichosporon spelunceum</name>
    <dbReference type="NCBI Taxonomy" id="1672016"/>
    <lineage>
        <taxon>Eukaryota</taxon>
        <taxon>Fungi</taxon>
        <taxon>Dikarya</taxon>
        <taxon>Basidiomycota</taxon>
        <taxon>Agaricomycotina</taxon>
        <taxon>Tremellomycetes</taxon>
        <taxon>Trichosporonales</taxon>
        <taxon>Trichosporonaceae</taxon>
        <taxon>Cutaneotrichosporon</taxon>
    </lineage>
</organism>
<gene>
    <name evidence="18" type="primary">AOX2</name>
    <name evidence="18" type="ORF">CspeluHIS016_0108900</name>
</gene>
<dbReference type="GO" id="GO:0046872">
    <property type="term" value="F:metal ion binding"/>
    <property type="evidence" value="ECO:0007669"/>
    <property type="project" value="UniProtKB-UniRule"/>
</dbReference>
<evidence type="ECO:0000256" key="8">
    <source>
        <dbReference type="ARBA" id="ARBA00022946"/>
    </source>
</evidence>
<evidence type="ECO:0000256" key="4">
    <source>
        <dbReference type="ARBA" id="ARBA00022660"/>
    </source>
</evidence>
<evidence type="ECO:0000256" key="12">
    <source>
        <dbReference type="ARBA" id="ARBA00023004"/>
    </source>
</evidence>
<dbReference type="GO" id="GO:0009916">
    <property type="term" value="F:alternative oxidase activity"/>
    <property type="evidence" value="ECO:0007669"/>
    <property type="project" value="UniProtKB-UniRule"/>
</dbReference>
<proteinExistence type="inferred from homology"/>
<dbReference type="AlphaFoldDB" id="A0AAD3TPJ7"/>
<dbReference type="InterPro" id="IPR038659">
    <property type="entry name" value="AOX_sf"/>
</dbReference>
<dbReference type="EC" id="1.-.-.-" evidence="16"/>
<keyword evidence="3" id="KW-0813">Transport</keyword>